<name>A0ABT9PAB6_9ACTN</name>
<dbReference type="SUPFAM" id="SSF54975">
    <property type="entry name" value="Acylphosphatase/BLUF domain-like"/>
    <property type="match status" value="1"/>
</dbReference>
<proteinExistence type="predicted"/>
<dbReference type="InterPro" id="IPR007024">
    <property type="entry name" value="BLUF_domain"/>
</dbReference>
<comment type="caution">
    <text evidence="2">The sequence shown here is derived from an EMBL/GenBank/DDBJ whole genome shotgun (WGS) entry which is preliminary data.</text>
</comment>
<dbReference type="Pfam" id="PF04940">
    <property type="entry name" value="BLUF"/>
    <property type="match status" value="1"/>
</dbReference>
<sequence length="157" mass="17159">MHELLYRSRGVVDLAPEEMETFLGASRTRNTQAGITGMLLQIHDAATGSVFFVQLLEGPDPVALEQTYERISRDELHFDLQVLHRGERPVRLFGDWSMRAGVTSAESALRAIATNNAELDGNGDDAGTAAATWDLLESSHIARSLLIIAAAQQGENR</sequence>
<gene>
    <name evidence="2" type="ORF">J2S57_005381</name>
</gene>
<dbReference type="PROSITE" id="PS50925">
    <property type="entry name" value="BLUF"/>
    <property type="match status" value="1"/>
</dbReference>
<accession>A0ABT9PAB6</accession>
<evidence type="ECO:0000313" key="3">
    <source>
        <dbReference type="Proteomes" id="UP001235712"/>
    </source>
</evidence>
<dbReference type="Gene3D" id="3.30.70.100">
    <property type="match status" value="1"/>
</dbReference>
<dbReference type="EMBL" id="JAUSQZ010000001">
    <property type="protein sequence ID" value="MDP9829632.1"/>
    <property type="molecule type" value="Genomic_DNA"/>
</dbReference>
<dbReference type="InterPro" id="IPR036046">
    <property type="entry name" value="Acylphosphatase-like_dom_sf"/>
</dbReference>
<evidence type="ECO:0000313" key="2">
    <source>
        <dbReference type="EMBL" id="MDP9829632.1"/>
    </source>
</evidence>
<organism evidence="2 3">
    <name type="scientific">Kineosporia succinea</name>
    <dbReference type="NCBI Taxonomy" id="84632"/>
    <lineage>
        <taxon>Bacteria</taxon>
        <taxon>Bacillati</taxon>
        <taxon>Actinomycetota</taxon>
        <taxon>Actinomycetes</taxon>
        <taxon>Kineosporiales</taxon>
        <taxon>Kineosporiaceae</taxon>
        <taxon>Kineosporia</taxon>
    </lineage>
</organism>
<dbReference type="Proteomes" id="UP001235712">
    <property type="component" value="Unassembled WGS sequence"/>
</dbReference>
<evidence type="ECO:0000259" key="1">
    <source>
        <dbReference type="PROSITE" id="PS50925"/>
    </source>
</evidence>
<dbReference type="RefSeq" id="WP_307247989.1">
    <property type="nucleotide sequence ID" value="NZ_JAUSQZ010000001.1"/>
</dbReference>
<protein>
    <recommendedName>
        <fullName evidence="1">BLUF domain-containing protein</fullName>
    </recommendedName>
</protein>
<feature type="domain" description="BLUF" evidence="1">
    <location>
        <begin position="1"/>
        <end position="99"/>
    </location>
</feature>
<dbReference type="SMART" id="SM01034">
    <property type="entry name" value="BLUF"/>
    <property type="match status" value="1"/>
</dbReference>
<keyword evidence="3" id="KW-1185">Reference proteome</keyword>
<reference evidence="2 3" key="1">
    <citation type="submission" date="2023-07" db="EMBL/GenBank/DDBJ databases">
        <title>Sequencing the genomes of 1000 actinobacteria strains.</title>
        <authorList>
            <person name="Klenk H.-P."/>
        </authorList>
    </citation>
    <scope>NUCLEOTIDE SEQUENCE [LARGE SCALE GENOMIC DNA]</scope>
    <source>
        <strain evidence="2 3">DSM 44388</strain>
    </source>
</reference>